<feature type="compositionally biased region" description="Basic residues" evidence="1">
    <location>
        <begin position="348"/>
        <end position="362"/>
    </location>
</feature>
<dbReference type="GO" id="GO:0005737">
    <property type="term" value="C:cytoplasm"/>
    <property type="evidence" value="ECO:0007669"/>
    <property type="project" value="TreeGrafter"/>
</dbReference>
<protein>
    <submittedName>
        <fullName evidence="3">J domain-containing</fullName>
    </submittedName>
</protein>
<dbReference type="InterPro" id="IPR036869">
    <property type="entry name" value="J_dom_sf"/>
</dbReference>
<dbReference type="EMBL" id="KE747844">
    <property type="protein sequence ID" value="RMZ74683.1"/>
    <property type="molecule type" value="Genomic_DNA"/>
</dbReference>
<sequence>MARKQRNSAPREDPVEDDFVNDEESEGEEDKIGEEDGPPTIDPYEVLGLETDATADDVKKAYRKLALKCHPDKAAPDEKEGANKAFQEIAFAYAVLSDDRRRKRYDVTGSTAETMEDDDDFNWLNFYREQFENVVNEEAINHIANEYKGSAEEHRDLIKAFKKVKGNLDRVYGIVMLSDILVDDDRFRQILGEEIENGTLQSYPAYERETDETREKAKEAEKKRREDFDKRQAKEEAGPANGKSKPKPKAKKGGADDMASLAAMIQQRQKARQGNFFDSLEAKYAPKSRGSKRSTPMEEPPEEAFHANRKKQKTNSRSNKAKDDSEDEEMVSGEEDIGDSEEEVVAPKKSKAKPKARKRGRVNRNGTSGPEEAYAEHDIVSLRKGKQNVWNSTDQSGTTDSEEVVDENEQGPANSSPVSQGFTKAQQQGKNSISQTPSKAQQKRKMSTTKKLHKNDTHHRRKSTTSDGSPIPINRRKMGNEEQSPMKTLPMFKEEGTDVSTLPMVPSQKQKFGSATTSEVLTPFSPTISRSFPSPHGPSTSSPRTLQTPIPSKSDANISNLFCYVVGKHPTLFPTKDGSTACILKSSHIDAIAHAMWDVAFKHGGMFQIACSYSTMFSPSKLRILARLNFLPSWWFFRELMVKEIPGFGDEEKKEERLGGAMGDEKFFVDDREMNAVIAQAAKLCREVEMMLVGRSRRDVGTMTEVEDAWGIEGWSGGGYAEAQQYLDGEERMQE</sequence>
<dbReference type="SMART" id="SM00271">
    <property type="entry name" value="DnaJ"/>
    <property type="match status" value="1"/>
</dbReference>
<feature type="region of interest" description="Disordered" evidence="1">
    <location>
        <begin position="1"/>
        <end position="45"/>
    </location>
</feature>
<feature type="domain" description="J" evidence="2">
    <location>
        <begin position="42"/>
        <end position="109"/>
    </location>
</feature>
<accession>A0A3M7MJR3</accession>
<dbReference type="Pfam" id="PF00226">
    <property type="entry name" value="DnaJ"/>
    <property type="match status" value="1"/>
</dbReference>
<proteinExistence type="predicted"/>
<dbReference type="InterPro" id="IPR056453">
    <property type="entry name" value="HTH_DNAJC9"/>
</dbReference>
<dbReference type="PRINTS" id="PR00625">
    <property type="entry name" value="JDOMAIN"/>
</dbReference>
<dbReference type="PANTHER" id="PTHR44144">
    <property type="entry name" value="DNAJ HOMOLOG SUBFAMILY C MEMBER 9"/>
    <property type="match status" value="1"/>
</dbReference>
<gene>
    <name evidence="3" type="ORF">GMOD_00003754</name>
</gene>
<feature type="compositionally biased region" description="Acidic residues" evidence="1">
    <location>
        <begin position="14"/>
        <end position="37"/>
    </location>
</feature>
<evidence type="ECO:0000256" key="1">
    <source>
        <dbReference type="SAM" id="MobiDB-lite"/>
    </source>
</evidence>
<evidence type="ECO:0000313" key="3">
    <source>
        <dbReference type="EMBL" id="RMZ74683.1"/>
    </source>
</evidence>
<keyword evidence="4" id="KW-1185">Reference proteome</keyword>
<dbReference type="PROSITE" id="PS50076">
    <property type="entry name" value="DNAJ_2"/>
    <property type="match status" value="1"/>
</dbReference>
<dbReference type="InterPro" id="IPR052594">
    <property type="entry name" value="J_domain-containing_protein"/>
</dbReference>
<dbReference type="CDD" id="cd06257">
    <property type="entry name" value="DnaJ"/>
    <property type="match status" value="1"/>
</dbReference>
<dbReference type="AlphaFoldDB" id="A0A3M7MJR3"/>
<dbReference type="InterPro" id="IPR018253">
    <property type="entry name" value="DnaJ_domain_CS"/>
</dbReference>
<organism evidence="3 4">
    <name type="scientific">Pyrenophora seminiperda CCB06</name>
    <dbReference type="NCBI Taxonomy" id="1302712"/>
    <lineage>
        <taxon>Eukaryota</taxon>
        <taxon>Fungi</taxon>
        <taxon>Dikarya</taxon>
        <taxon>Ascomycota</taxon>
        <taxon>Pezizomycotina</taxon>
        <taxon>Dothideomycetes</taxon>
        <taxon>Pleosporomycetidae</taxon>
        <taxon>Pleosporales</taxon>
        <taxon>Pleosporineae</taxon>
        <taxon>Pleosporaceae</taxon>
        <taxon>Pyrenophora</taxon>
    </lineage>
</organism>
<dbReference type="GO" id="GO:0031072">
    <property type="term" value="F:heat shock protein binding"/>
    <property type="evidence" value="ECO:0007669"/>
    <property type="project" value="TreeGrafter"/>
</dbReference>
<feature type="compositionally biased region" description="Basic and acidic residues" evidence="1">
    <location>
        <begin position="206"/>
        <end position="237"/>
    </location>
</feature>
<dbReference type="InterPro" id="IPR001623">
    <property type="entry name" value="DnaJ_domain"/>
</dbReference>
<dbReference type="SUPFAM" id="SSF46565">
    <property type="entry name" value="Chaperone J-domain"/>
    <property type="match status" value="1"/>
</dbReference>
<feature type="compositionally biased region" description="Acidic residues" evidence="1">
    <location>
        <begin position="400"/>
        <end position="409"/>
    </location>
</feature>
<dbReference type="GO" id="GO:0005634">
    <property type="term" value="C:nucleus"/>
    <property type="evidence" value="ECO:0007669"/>
    <property type="project" value="TreeGrafter"/>
</dbReference>
<dbReference type="PROSITE" id="PS00636">
    <property type="entry name" value="DNAJ_1"/>
    <property type="match status" value="1"/>
</dbReference>
<reference evidence="3 4" key="1">
    <citation type="journal article" date="2014" name="PLoS ONE">
        <title>De novo Genome Assembly of the Fungal Plant Pathogen Pyrenophora semeniperda.</title>
        <authorList>
            <person name="Soliai M.M."/>
            <person name="Meyer S.E."/>
            <person name="Udall J.A."/>
            <person name="Elzinga D.E."/>
            <person name="Hermansen R.A."/>
            <person name="Bodily P.M."/>
            <person name="Hart A.A."/>
            <person name="Coleman C.E."/>
        </authorList>
    </citation>
    <scope>NUCLEOTIDE SEQUENCE [LARGE SCALE GENOMIC DNA]</scope>
    <source>
        <strain evidence="3 4">CCB06</strain>
        <tissue evidence="3">Mycelium</tissue>
    </source>
</reference>
<dbReference type="PANTHER" id="PTHR44144:SF1">
    <property type="entry name" value="DNAJ HOMOLOG SUBFAMILY C MEMBER 9"/>
    <property type="match status" value="1"/>
</dbReference>
<dbReference type="Pfam" id="PF23302">
    <property type="entry name" value="HTH_DNAJC9"/>
    <property type="match status" value="1"/>
</dbReference>
<dbReference type="Proteomes" id="UP000265663">
    <property type="component" value="Unassembled WGS sequence"/>
</dbReference>
<feature type="region of interest" description="Disordered" evidence="1">
    <location>
        <begin position="524"/>
        <end position="551"/>
    </location>
</feature>
<evidence type="ECO:0000259" key="2">
    <source>
        <dbReference type="PROSITE" id="PS50076"/>
    </source>
</evidence>
<dbReference type="OrthoDB" id="110024at2759"/>
<evidence type="ECO:0000313" key="4">
    <source>
        <dbReference type="Proteomes" id="UP000265663"/>
    </source>
</evidence>
<dbReference type="Gene3D" id="1.10.287.110">
    <property type="entry name" value="DnaJ domain"/>
    <property type="match status" value="1"/>
</dbReference>
<feature type="region of interest" description="Disordered" evidence="1">
    <location>
        <begin position="201"/>
        <end position="486"/>
    </location>
</feature>
<feature type="compositionally biased region" description="Polar residues" evidence="1">
    <location>
        <begin position="411"/>
        <end position="440"/>
    </location>
</feature>
<feature type="compositionally biased region" description="Basic residues" evidence="1">
    <location>
        <begin position="441"/>
        <end position="463"/>
    </location>
</feature>
<name>A0A3M7MJR3_9PLEO</name>
<feature type="compositionally biased region" description="Acidic residues" evidence="1">
    <location>
        <begin position="324"/>
        <end position="344"/>
    </location>
</feature>
<dbReference type="FunFam" id="1.10.287.110:FF:000110">
    <property type="entry name" value="DnaJ domain protein (AFU_orthologue AFUA_2G13210)"/>
    <property type="match status" value="1"/>
</dbReference>
<feature type="compositionally biased region" description="Polar residues" evidence="1">
    <location>
        <begin position="388"/>
        <end position="399"/>
    </location>
</feature>